<feature type="region of interest" description="Disordered" evidence="1">
    <location>
        <begin position="52"/>
        <end position="351"/>
    </location>
</feature>
<feature type="compositionally biased region" description="Acidic residues" evidence="1">
    <location>
        <begin position="155"/>
        <end position="171"/>
    </location>
</feature>
<dbReference type="Proteomes" id="UP000676194">
    <property type="component" value="Chromosome"/>
</dbReference>
<keyword evidence="2" id="KW-0472">Membrane</keyword>
<feature type="compositionally biased region" description="Acidic residues" evidence="1">
    <location>
        <begin position="297"/>
        <end position="307"/>
    </location>
</feature>
<accession>A0A8E6B468</accession>
<proteinExistence type="predicted"/>
<keyword evidence="2" id="KW-0812">Transmembrane</keyword>
<keyword evidence="4" id="KW-1185">Reference proteome</keyword>
<dbReference type="RefSeq" id="WP_213495005.1">
    <property type="nucleotide sequence ID" value="NZ_CP074694.1"/>
</dbReference>
<feature type="transmembrane region" description="Helical" evidence="2">
    <location>
        <begin position="403"/>
        <end position="426"/>
    </location>
</feature>
<name>A0A8E6B468_9BACT</name>
<sequence length="459" mass="49081">MAQTYTLDEAAGKLGISVDEMKKKLREEWKHIRSLRDGSTLRFKASEIDELARTQGGSSEDEVRLPDITKPASAVGSSKKPASDDDIPLILDSGPDLDLGDVPLIKTSSDSDVRLEKANKGKSPKQEVTEEISLELPKPTKGASGKIPKPAENSDSSEFELTLETDSDEFELSLNTDSSSSEDVDIGKSVKGGPAAGRSGINLNKPADSGVSLEKNRKPESSDDIEFEVNLDSPSKSGKKEEAYVDSDSEFELNLDESSSDSHPALEGEKGDIFETDFELPALEDDSASEVQALDESGTDTDVENSDFDLAVEGSDGDSDSEESASEVVELDEDAPKAKKGAKAKGLKSASDGGISFDEIDLDDSISASRALRGVNNDEGDIELDEDGQVVRGGAMVPAPADWGWLPVGVLIPCMLLMFVGALMSFELLHSMWGYQQTSKPAGFLVEGVAKLFGFEVKE</sequence>
<dbReference type="KEGG" id="tsph:KIH39_20065"/>
<dbReference type="AlphaFoldDB" id="A0A8E6B468"/>
<feature type="compositionally biased region" description="Acidic residues" evidence="1">
    <location>
        <begin position="315"/>
        <end position="333"/>
    </location>
</feature>
<feature type="compositionally biased region" description="Basic and acidic residues" evidence="1">
    <location>
        <begin position="109"/>
        <end position="128"/>
    </location>
</feature>
<protein>
    <submittedName>
        <fullName evidence="3">Uncharacterized protein</fullName>
    </submittedName>
</protein>
<evidence type="ECO:0000256" key="2">
    <source>
        <dbReference type="SAM" id="Phobius"/>
    </source>
</evidence>
<feature type="compositionally biased region" description="Basic and acidic residues" evidence="1">
    <location>
        <begin position="264"/>
        <end position="273"/>
    </location>
</feature>
<evidence type="ECO:0000256" key="1">
    <source>
        <dbReference type="SAM" id="MobiDB-lite"/>
    </source>
</evidence>
<gene>
    <name evidence="3" type="ORF">KIH39_20065</name>
</gene>
<dbReference type="EMBL" id="CP074694">
    <property type="protein sequence ID" value="QVL31124.1"/>
    <property type="molecule type" value="Genomic_DNA"/>
</dbReference>
<feature type="compositionally biased region" description="Acidic residues" evidence="1">
    <location>
        <begin position="274"/>
        <end position="288"/>
    </location>
</feature>
<reference evidence="3" key="1">
    <citation type="submission" date="2021-05" db="EMBL/GenBank/DDBJ databases">
        <title>Complete genome sequence of the cellulolytic planctomycete Telmatocola sphagniphila SP2T and characterization of the first cellulase from planctomycetes.</title>
        <authorList>
            <person name="Rakitin A.L."/>
            <person name="Beletsky A.V."/>
            <person name="Naumoff D.G."/>
            <person name="Kulichevskaya I.S."/>
            <person name="Mardanov A.V."/>
            <person name="Ravin N.V."/>
            <person name="Dedysh S.N."/>
        </authorList>
    </citation>
    <scope>NUCLEOTIDE SEQUENCE</scope>
    <source>
        <strain evidence="3">SP2T</strain>
    </source>
</reference>
<keyword evidence="2" id="KW-1133">Transmembrane helix</keyword>
<evidence type="ECO:0000313" key="3">
    <source>
        <dbReference type="EMBL" id="QVL31124.1"/>
    </source>
</evidence>
<organism evidence="3 4">
    <name type="scientific">Telmatocola sphagniphila</name>
    <dbReference type="NCBI Taxonomy" id="1123043"/>
    <lineage>
        <taxon>Bacteria</taxon>
        <taxon>Pseudomonadati</taxon>
        <taxon>Planctomycetota</taxon>
        <taxon>Planctomycetia</taxon>
        <taxon>Gemmatales</taxon>
        <taxon>Gemmataceae</taxon>
    </lineage>
</organism>
<feature type="compositionally biased region" description="Acidic residues" evidence="1">
    <location>
        <begin position="244"/>
        <end position="259"/>
    </location>
</feature>
<evidence type="ECO:0000313" key="4">
    <source>
        <dbReference type="Proteomes" id="UP000676194"/>
    </source>
</evidence>